<keyword evidence="1 3" id="KW-0732">Signal</keyword>
<reference evidence="5 6" key="1">
    <citation type="submission" date="2018-11" db="EMBL/GenBank/DDBJ databases">
        <title>Genome sequence of Apiotrichum porosum DSM 27194.</title>
        <authorList>
            <person name="Aliyu H."/>
            <person name="Gorte O."/>
            <person name="Ochsenreither K."/>
        </authorList>
    </citation>
    <scope>NUCLEOTIDE SEQUENCE [LARGE SCALE GENOMIC DNA]</scope>
    <source>
        <strain evidence="5 6">DSM 27194</strain>
    </source>
</reference>
<evidence type="ECO:0000259" key="4">
    <source>
        <dbReference type="Pfam" id="PF10342"/>
    </source>
</evidence>
<dbReference type="AlphaFoldDB" id="A0A427YA91"/>
<evidence type="ECO:0000256" key="1">
    <source>
        <dbReference type="ARBA" id="ARBA00022729"/>
    </source>
</evidence>
<dbReference type="Pfam" id="PF10342">
    <property type="entry name" value="Kre9_KNH"/>
    <property type="match status" value="1"/>
</dbReference>
<accession>A0A427YA91</accession>
<dbReference type="EMBL" id="RSCE01000001">
    <property type="protein sequence ID" value="RSH87867.1"/>
    <property type="molecule type" value="Genomic_DNA"/>
</dbReference>
<name>A0A427YA91_9TREE</name>
<protein>
    <recommendedName>
        <fullName evidence="4">Yeast cell wall synthesis Kre9/Knh1-like N-terminal domain-containing protein</fullName>
    </recommendedName>
</protein>
<feature type="domain" description="Yeast cell wall synthesis Kre9/Knh1-like N-terminal" evidence="4">
    <location>
        <begin position="21"/>
        <end position="110"/>
    </location>
</feature>
<evidence type="ECO:0000313" key="5">
    <source>
        <dbReference type="EMBL" id="RSH87867.1"/>
    </source>
</evidence>
<evidence type="ECO:0000256" key="3">
    <source>
        <dbReference type="SAM" id="SignalP"/>
    </source>
</evidence>
<dbReference type="RefSeq" id="XP_028480075.1">
    <property type="nucleotide sequence ID" value="XM_028616218.1"/>
</dbReference>
<keyword evidence="6" id="KW-1185">Reference proteome</keyword>
<organism evidence="5 6">
    <name type="scientific">Apiotrichum porosum</name>
    <dbReference type="NCBI Taxonomy" id="105984"/>
    <lineage>
        <taxon>Eukaryota</taxon>
        <taxon>Fungi</taxon>
        <taxon>Dikarya</taxon>
        <taxon>Basidiomycota</taxon>
        <taxon>Agaricomycotina</taxon>
        <taxon>Tremellomycetes</taxon>
        <taxon>Trichosporonales</taxon>
        <taxon>Trichosporonaceae</taxon>
        <taxon>Apiotrichum</taxon>
    </lineage>
</organism>
<dbReference type="GeneID" id="39584928"/>
<dbReference type="InterPro" id="IPR052479">
    <property type="entry name" value="GPI-anchor_Adhesion_Reg"/>
</dbReference>
<feature type="chain" id="PRO_5019326765" description="Yeast cell wall synthesis Kre9/Knh1-like N-terminal domain-containing protein" evidence="3">
    <location>
        <begin position="17"/>
        <end position="197"/>
    </location>
</feature>
<dbReference type="Proteomes" id="UP000279236">
    <property type="component" value="Unassembled WGS sequence"/>
</dbReference>
<comment type="caution">
    <text evidence="5">The sequence shown here is derived from an EMBL/GenBank/DDBJ whole genome shotgun (WGS) entry which is preliminary data.</text>
</comment>
<dbReference type="OrthoDB" id="5316007at2759"/>
<feature type="region of interest" description="Disordered" evidence="2">
    <location>
        <begin position="116"/>
        <end position="142"/>
    </location>
</feature>
<feature type="signal peptide" evidence="3">
    <location>
        <begin position="1"/>
        <end position="16"/>
    </location>
</feature>
<dbReference type="PANTHER" id="PTHR35185:SF1">
    <property type="entry name" value="UPF0619 GPI-ANCHORED MEMBRANE PROTEIN C1322.10"/>
    <property type="match status" value="1"/>
</dbReference>
<proteinExistence type="predicted"/>
<dbReference type="InterPro" id="IPR018466">
    <property type="entry name" value="Kre9/Knh1-like_N"/>
</dbReference>
<sequence>MLYATAALLLATAAQAISITSPTNETTVTAGVAIDITWSSVSTDPSSFEIVLQTPSTSSISTTTITDDVETSAGSYSYTPSSDLEGENYRINFLNSTTSAILAQSDYFTIEAGSATASSSSTSGSSTSSGASTSTGASTTASGTSAATTSVVASGTSSNSSSTDSAAASSSSTAKSGAIKVAPSLALVAGAIAAYVL</sequence>
<gene>
    <name evidence="5" type="ORF">EHS24_000385</name>
</gene>
<evidence type="ECO:0000313" key="6">
    <source>
        <dbReference type="Proteomes" id="UP000279236"/>
    </source>
</evidence>
<dbReference type="STRING" id="105984.A0A427YA91"/>
<evidence type="ECO:0000256" key="2">
    <source>
        <dbReference type="SAM" id="MobiDB-lite"/>
    </source>
</evidence>
<dbReference type="PANTHER" id="PTHR35185">
    <property type="entry name" value="SERINE/THREONINE-RICH PROTEIN ADG2-RELATED"/>
    <property type="match status" value="1"/>
</dbReference>